<dbReference type="OrthoDB" id="3238066at2"/>
<dbReference type="SUPFAM" id="SSF51556">
    <property type="entry name" value="Metallo-dependent hydrolases"/>
    <property type="match status" value="1"/>
</dbReference>
<dbReference type="InterPro" id="IPR033932">
    <property type="entry name" value="YtcJ-like"/>
</dbReference>
<dbReference type="Gene3D" id="2.30.40.10">
    <property type="entry name" value="Urease, subunit C, domain 1"/>
    <property type="match status" value="1"/>
</dbReference>
<dbReference type="Proteomes" id="UP000285970">
    <property type="component" value="Unassembled WGS sequence"/>
</dbReference>
<dbReference type="PANTHER" id="PTHR22642:SF2">
    <property type="entry name" value="PROTEIN LONG AFTER FAR-RED 3"/>
    <property type="match status" value="1"/>
</dbReference>
<feature type="domain" description="Amidohydrolase 3" evidence="1">
    <location>
        <begin position="53"/>
        <end position="496"/>
    </location>
</feature>
<name>A0A3S3KXG6_9MICO</name>
<dbReference type="InterPro" id="IPR032466">
    <property type="entry name" value="Metal_Hydrolase"/>
</dbReference>
<dbReference type="EMBL" id="RBZY01000031">
    <property type="protein sequence ID" value="RWR18390.1"/>
    <property type="molecule type" value="Genomic_DNA"/>
</dbReference>
<evidence type="ECO:0000259" key="1">
    <source>
        <dbReference type="Pfam" id="PF07969"/>
    </source>
</evidence>
<dbReference type="Gene3D" id="3.10.310.70">
    <property type="match status" value="1"/>
</dbReference>
<comment type="caution">
    <text evidence="2">The sequence shown here is derived from an EMBL/GenBank/DDBJ whole genome shotgun (WGS) entry which is preliminary data.</text>
</comment>
<proteinExistence type="predicted"/>
<gene>
    <name evidence="2" type="ORF">D8Y23_09885</name>
</gene>
<dbReference type="Gene3D" id="3.20.20.140">
    <property type="entry name" value="Metal-dependent hydrolases"/>
    <property type="match status" value="1"/>
</dbReference>
<keyword evidence="2" id="KW-0378">Hydrolase</keyword>
<dbReference type="InterPro" id="IPR013108">
    <property type="entry name" value="Amidohydro_3"/>
</dbReference>
<dbReference type="InterPro" id="IPR011059">
    <property type="entry name" value="Metal-dep_hydrolase_composite"/>
</dbReference>
<accession>A0A3S3KXG6</accession>
<dbReference type="SUPFAM" id="SSF51338">
    <property type="entry name" value="Composite domain of metallo-dependent hydrolases"/>
    <property type="match status" value="1"/>
</dbReference>
<protein>
    <submittedName>
        <fullName evidence="2">Amidohydrolase</fullName>
    </submittedName>
</protein>
<dbReference type="RefSeq" id="WP_128217972.1">
    <property type="nucleotide sequence ID" value="NZ_RBZY01000031.1"/>
</dbReference>
<dbReference type="PANTHER" id="PTHR22642">
    <property type="entry name" value="IMIDAZOLONEPROPIONASE"/>
    <property type="match status" value="1"/>
</dbReference>
<organism evidence="2 3">
    <name type="scientific">Microbacterium enclense</name>
    <dbReference type="NCBI Taxonomy" id="993073"/>
    <lineage>
        <taxon>Bacteria</taxon>
        <taxon>Bacillati</taxon>
        <taxon>Actinomycetota</taxon>
        <taxon>Actinomycetes</taxon>
        <taxon>Micrococcales</taxon>
        <taxon>Microbacteriaceae</taxon>
        <taxon>Microbacterium</taxon>
    </lineage>
</organism>
<dbReference type="GO" id="GO:0016810">
    <property type="term" value="F:hydrolase activity, acting on carbon-nitrogen (but not peptide) bonds"/>
    <property type="evidence" value="ECO:0007669"/>
    <property type="project" value="InterPro"/>
</dbReference>
<evidence type="ECO:0000313" key="2">
    <source>
        <dbReference type="EMBL" id="RWR18390.1"/>
    </source>
</evidence>
<evidence type="ECO:0000313" key="3">
    <source>
        <dbReference type="Proteomes" id="UP000285970"/>
    </source>
</evidence>
<dbReference type="CDD" id="cd01300">
    <property type="entry name" value="YtcJ_like"/>
    <property type="match status" value="1"/>
</dbReference>
<dbReference type="AlphaFoldDB" id="A0A3S3KXG6"/>
<reference evidence="2 3" key="1">
    <citation type="journal article" date="2018" name="Front. Microbiol.">
        <title>Novel Insights Into Bacterial Dimethylsulfoniopropionate Catabolism in the East China Sea.</title>
        <authorList>
            <person name="Liu J."/>
            <person name="Liu J."/>
            <person name="Zhang S.H."/>
            <person name="Liang J."/>
            <person name="Lin H."/>
            <person name="Song D."/>
            <person name="Yang G.P."/>
            <person name="Todd J.D."/>
            <person name="Zhang X.H."/>
        </authorList>
    </citation>
    <scope>NUCLEOTIDE SEQUENCE [LARGE SCALE GENOMIC DNA]</scope>
    <source>
        <strain evidence="2 3">ZYFD042</strain>
    </source>
</reference>
<sequence length="498" mass="52994">MIDEIAGFVRAVRVAGPGREFLPTPDEPVDLVLAEGRIVDIAPTGNLRPRGLVIDGEGGWLLPGLWDHHVHVVQWALTAGRVALGDVASAGEAAAVMGRAEVRDGRRIGVGFRDGLWPDEPSLTSLDATTGEVPTYLVNADVHSVWMNSAAFRREGFEPSASGVLREEDAFEISRRINAVDPEAGDRAVERMTRAAAARGVVGLVDLDMTWNDEPWQRRVARGFDTLRVSYGTYPQHLDRAIAEGLRTGDPVRGAGNDLVRVGPLKAITDGSLGTRTAACAHHYPGDSENHGLLTIPPDQLVELMTRATAAGLECAIHAIGDVANAHALDAYARTGATGTIEHAQLVAHADIPRFARLGVIASVQPEHALDDRDMTDAIWAEQSAQPYPLRALADSGANLRFGSDAPVAPLDPWAAMASAVFRTRDGRDAWQPHQRIDIDTAIAASTAGGSTAPAEIAPGARADLVVVDVDPRSADERALRAMSVRTTLLAGRVTHAS</sequence>
<dbReference type="Pfam" id="PF07969">
    <property type="entry name" value="Amidohydro_3"/>
    <property type="match status" value="1"/>
</dbReference>